<evidence type="ECO:0000256" key="6">
    <source>
        <dbReference type="ARBA" id="ARBA00022989"/>
    </source>
</evidence>
<gene>
    <name evidence="8 9" type="primary">rnfA</name>
    <name evidence="9" type="ORF">BWY73_01190</name>
</gene>
<keyword evidence="4 8" id="KW-1278">Translocase</keyword>
<evidence type="ECO:0000256" key="4">
    <source>
        <dbReference type="ARBA" id="ARBA00022967"/>
    </source>
</evidence>
<dbReference type="EC" id="7.-.-.-" evidence="8"/>
<comment type="function">
    <text evidence="8">Part of a membrane-bound complex that couples electron transfer with translocation of ions across the membrane.</text>
</comment>
<dbReference type="InterPro" id="IPR050133">
    <property type="entry name" value="NqrDE/RnfAE_oxidrdctase"/>
</dbReference>
<dbReference type="HAMAP" id="MF_00459">
    <property type="entry name" value="RsxA_RnfA"/>
    <property type="match status" value="1"/>
</dbReference>
<dbReference type="Pfam" id="PF02508">
    <property type="entry name" value="Rnf-Nqr"/>
    <property type="match status" value="1"/>
</dbReference>
<dbReference type="PANTHER" id="PTHR30335">
    <property type="entry name" value="INTEGRAL MEMBRANE PROTEIN OF SOXR-REDUCING COMPLEX"/>
    <property type="match status" value="1"/>
</dbReference>
<organism evidence="9">
    <name type="scientific">candidate division TA06 bacterium ADurb.Bin417</name>
    <dbReference type="NCBI Taxonomy" id="1852828"/>
    <lineage>
        <taxon>Bacteria</taxon>
        <taxon>Bacteria division TA06</taxon>
    </lineage>
</organism>
<feature type="transmembrane region" description="Helical" evidence="8">
    <location>
        <begin position="131"/>
        <end position="153"/>
    </location>
</feature>
<name>A0A1V5MCT6_UNCT6</name>
<evidence type="ECO:0000256" key="8">
    <source>
        <dbReference type="HAMAP-Rule" id="MF_00459"/>
    </source>
</evidence>
<keyword evidence="6 8" id="KW-1133">Transmembrane helix</keyword>
<keyword evidence="5 8" id="KW-0249">Electron transport</keyword>
<feature type="transmembrane region" description="Helical" evidence="8">
    <location>
        <begin position="173"/>
        <end position="191"/>
    </location>
</feature>
<protein>
    <recommendedName>
        <fullName evidence="8">Ion-translocating oxidoreductase complex subunit A</fullName>
        <ecNumber evidence="8">7.-.-.-</ecNumber>
    </recommendedName>
    <alternativeName>
        <fullName evidence="8">Rnf electron transport complex subunit A</fullName>
    </alternativeName>
</protein>
<accession>A0A1V5MCT6</accession>
<comment type="similarity">
    <text evidence="8">Belongs to the NqrDE/RnfAE family.</text>
</comment>
<feature type="transmembrane region" description="Helical" evidence="8">
    <location>
        <begin position="72"/>
        <end position="93"/>
    </location>
</feature>
<feature type="transmembrane region" description="Helical" evidence="8">
    <location>
        <begin position="5"/>
        <end position="24"/>
    </location>
</feature>
<dbReference type="GO" id="GO:0012505">
    <property type="term" value="C:endomembrane system"/>
    <property type="evidence" value="ECO:0007669"/>
    <property type="project" value="UniProtKB-SubCell"/>
</dbReference>
<evidence type="ECO:0000256" key="5">
    <source>
        <dbReference type="ARBA" id="ARBA00022982"/>
    </source>
</evidence>
<evidence type="ECO:0000313" key="9">
    <source>
        <dbReference type="EMBL" id="OPZ91047.1"/>
    </source>
</evidence>
<dbReference type="NCBIfam" id="TIGR01943">
    <property type="entry name" value="rnfA"/>
    <property type="match status" value="1"/>
</dbReference>
<comment type="subunit">
    <text evidence="8">The complex is composed of six subunits: RnfA, RnfB, RnfC, RnfD, RnfE and RnfG.</text>
</comment>
<sequence length="192" mass="20957">MLKEIVLLMLGSILINNFVFAYFLGTCPYLGVTDKLSSSLSLGAATTFVMTLTAPIVWLINNYLLVRFNLIFLQNVTFILVIAVLVQLVEMFIRKTSPVLYRTLGIFLPLITTNCCILFLAILIPIREYSLVTSLFFGIGSGLGFMLALIIMAGIREELSLADIPPSLKGAPLTLILAGLIALSFMGFAGLL</sequence>
<keyword evidence="8" id="KW-1003">Cell membrane</keyword>
<reference evidence="9" key="1">
    <citation type="submission" date="2017-02" db="EMBL/GenBank/DDBJ databases">
        <title>Delving into the versatile metabolic prowess of the omnipresent phylum Bacteroidetes.</title>
        <authorList>
            <person name="Nobu M.K."/>
            <person name="Mei R."/>
            <person name="Narihiro T."/>
            <person name="Kuroda K."/>
            <person name="Liu W.-T."/>
        </authorList>
    </citation>
    <scope>NUCLEOTIDE SEQUENCE</scope>
    <source>
        <strain evidence="9">ADurb.Bin417</strain>
    </source>
</reference>
<evidence type="ECO:0000256" key="2">
    <source>
        <dbReference type="ARBA" id="ARBA00022448"/>
    </source>
</evidence>
<proteinExistence type="inferred from homology"/>
<dbReference type="PIRSF" id="PIRSF006102">
    <property type="entry name" value="NQR_DE"/>
    <property type="match status" value="1"/>
</dbReference>
<dbReference type="GO" id="GO:0022900">
    <property type="term" value="P:electron transport chain"/>
    <property type="evidence" value="ECO:0007669"/>
    <property type="project" value="UniProtKB-UniRule"/>
</dbReference>
<comment type="subcellular location">
    <subcellularLocation>
        <location evidence="8">Cell membrane</location>
        <topology evidence="8">Multi-pass membrane protein</topology>
    </subcellularLocation>
    <subcellularLocation>
        <location evidence="1">Endomembrane system</location>
        <topology evidence="1">Multi-pass membrane protein</topology>
    </subcellularLocation>
</comment>
<dbReference type="InterPro" id="IPR003667">
    <property type="entry name" value="NqrDE/RnfAE"/>
</dbReference>
<evidence type="ECO:0000256" key="3">
    <source>
        <dbReference type="ARBA" id="ARBA00022692"/>
    </source>
</evidence>
<keyword evidence="2 8" id="KW-0813">Transport</keyword>
<comment type="caution">
    <text evidence="9">The sequence shown here is derived from an EMBL/GenBank/DDBJ whole genome shotgun (WGS) entry which is preliminary data.</text>
</comment>
<evidence type="ECO:0000256" key="7">
    <source>
        <dbReference type="ARBA" id="ARBA00023136"/>
    </source>
</evidence>
<keyword evidence="3 8" id="KW-0812">Transmembrane</keyword>
<dbReference type="PANTHER" id="PTHR30335:SF0">
    <property type="entry name" value="ION-TRANSLOCATING OXIDOREDUCTASE COMPLEX SUBUNIT A"/>
    <property type="match status" value="1"/>
</dbReference>
<keyword evidence="7 8" id="KW-0472">Membrane</keyword>
<dbReference type="GO" id="GO:0005886">
    <property type="term" value="C:plasma membrane"/>
    <property type="evidence" value="ECO:0007669"/>
    <property type="project" value="UniProtKB-SubCell"/>
</dbReference>
<dbReference type="Proteomes" id="UP000485484">
    <property type="component" value="Unassembled WGS sequence"/>
</dbReference>
<feature type="transmembrane region" description="Helical" evidence="8">
    <location>
        <begin position="99"/>
        <end position="124"/>
    </location>
</feature>
<dbReference type="AlphaFoldDB" id="A0A1V5MCT6"/>
<dbReference type="InterPro" id="IPR011293">
    <property type="entry name" value="Ion_transpt_RnfA/RsxA"/>
</dbReference>
<feature type="transmembrane region" description="Helical" evidence="8">
    <location>
        <begin position="36"/>
        <end position="60"/>
    </location>
</feature>
<dbReference type="EMBL" id="MWAK01000208">
    <property type="protein sequence ID" value="OPZ91047.1"/>
    <property type="molecule type" value="Genomic_DNA"/>
</dbReference>
<evidence type="ECO:0000256" key="1">
    <source>
        <dbReference type="ARBA" id="ARBA00004127"/>
    </source>
</evidence>